<evidence type="ECO:0000313" key="3">
    <source>
        <dbReference type="Proteomes" id="UP000184123"/>
    </source>
</evidence>
<evidence type="ECO:0000259" key="1">
    <source>
        <dbReference type="Pfam" id="PF03527"/>
    </source>
</evidence>
<dbReference type="EMBL" id="FRCA01000024">
    <property type="protein sequence ID" value="SHM97154.1"/>
    <property type="molecule type" value="Genomic_DNA"/>
</dbReference>
<dbReference type="PRINTS" id="PR00394">
    <property type="entry name" value="RHSPROTEIN"/>
</dbReference>
<dbReference type="PANTHER" id="PTHR32305:SF15">
    <property type="entry name" value="PROTEIN RHSA-RELATED"/>
    <property type="match status" value="1"/>
</dbReference>
<gene>
    <name evidence="2" type="ORF">SAMN05660971_04427</name>
</gene>
<reference evidence="2 3" key="1">
    <citation type="submission" date="2016-11" db="EMBL/GenBank/DDBJ databases">
        <authorList>
            <person name="Jaros S."/>
            <person name="Januszkiewicz K."/>
            <person name="Wedrychowicz H."/>
        </authorList>
    </citation>
    <scope>NUCLEOTIDE SEQUENCE [LARGE SCALE GENOMIC DNA]</scope>
    <source>
        <strain evidence="2 3">DSM 4740</strain>
    </source>
</reference>
<sequence>AKLEAHYEAIPQATGSGTVLYSDYRLAEPQLYYFQTDHLGTPLEVTDTDGNLAWVGHYRAWGKLDKARGGNGNNAVTDNPFRFQGQYHDEETGLHYNRHRYYDPEIGRFITQDPIGLMGGANLYQYAPNPTIWVDPLGLNKSCCRCLYRGVSANHPALDDATQGVVRPANPNANLSPEQHAEGGLTGESQYVSWTPDKSLALQHANKDGAGGVLLSVPQGAPQSGDSWSWGWTHINDWGEAEMLQEGTRTGVNVSREGCL</sequence>
<dbReference type="Proteomes" id="UP000184123">
    <property type="component" value="Unassembled WGS sequence"/>
</dbReference>
<dbReference type="Pfam" id="PF03527">
    <property type="entry name" value="RHS"/>
    <property type="match status" value="1"/>
</dbReference>
<feature type="domain" description="RHS protein conserved region" evidence="1">
    <location>
        <begin position="32"/>
        <end position="64"/>
    </location>
</feature>
<name>A0A1M7N1A4_9GAMM</name>
<protein>
    <submittedName>
        <fullName evidence="2">RHS repeat-associated core domain-containing protein</fullName>
    </submittedName>
</protein>
<dbReference type="Gene3D" id="2.180.10.10">
    <property type="entry name" value="RHS repeat-associated core"/>
    <property type="match status" value="1"/>
</dbReference>
<dbReference type="InterPro" id="IPR050708">
    <property type="entry name" value="T6SS_VgrG/RHS"/>
</dbReference>
<dbReference type="AlphaFoldDB" id="A0A1M7N1A4"/>
<dbReference type="InterPro" id="IPR001826">
    <property type="entry name" value="RHS"/>
</dbReference>
<proteinExistence type="predicted"/>
<dbReference type="InterPro" id="IPR022385">
    <property type="entry name" value="Rhs_assc_core"/>
</dbReference>
<accession>A0A1M7N1A4</accession>
<organism evidence="2 3">
    <name type="scientific">Halomonas cupida</name>
    <dbReference type="NCBI Taxonomy" id="44933"/>
    <lineage>
        <taxon>Bacteria</taxon>
        <taxon>Pseudomonadati</taxon>
        <taxon>Pseudomonadota</taxon>
        <taxon>Gammaproteobacteria</taxon>
        <taxon>Oceanospirillales</taxon>
        <taxon>Halomonadaceae</taxon>
        <taxon>Halomonas</taxon>
    </lineage>
</organism>
<evidence type="ECO:0000313" key="2">
    <source>
        <dbReference type="EMBL" id="SHM97154.1"/>
    </source>
</evidence>
<feature type="non-terminal residue" evidence="2">
    <location>
        <position position="1"/>
    </location>
</feature>
<dbReference type="PANTHER" id="PTHR32305">
    <property type="match status" value="1"/>
</dbReference>
<dbReference type="NCBIfam" id="TIGR03696">
    <property type="entry name" value="Rhs_assc_core"/>
    <property type="match status" value="1"/>
</dbReference>
<dbReference type="STRING" id="44933.SAMN05660971_04427"/>
<dbReference type="OrthoDB" id="9815414at2"/>